<dbReference type="EMBL" id="CABVHQ010000008">
    <property type="protein sequence ID" value="VVN82029.1"/>
    <property type="molecule type" value="Genomic_DNA"/>
</dbReference>
<evidence type="ECO:0000313" key="3">
    <source>
        <dbReference type="Proteomes" id="UP000337909"/>
    </source>
</evidence>
<evidence type="ECO:0008006" key="4">
    <source>
        <dbReference type="Google" id="ProtNLM"/>
    </source>
</evidence>
<name>A0A5E7ATN5_PSEFL</name>
<sequence length="85" mass="9191">MTALLKFLCLGVYVLGAASTAGLLPDAWSFWKTIAAVLLAAHVLEAIAMFKYVKRYPGSLGTSLVLTLLFGILHCKPLMQAKVRP</sequence>
<evidence type="ECO:0000256" key="1">
    <source>
        <dbReference type="SAM" id="Phobius"/>
    </source>
</evidence>
<keyword evidence="1" id="KW-0472">Membrane</keyword>
<dbReference type="RefSeq" id="WP_150641249.1">
    <property type="nucleotide sequence ID" value="NZ_CABVHQ010000008.1"/>
</dbReference>
<proteinExistence type="predicted"/>
<reference evidence="2 3" key="1">
    <citation type="submission" date="2019-09" db="EMBL/GenBank/DDBJ databases">
        <authorList>
            <person name="Chandra G."/>
            <person name="Truman W A."/>
        </authorList>
    </citation>
    <scope>NUCLEOTIDE SEQUENCE [LARGE SCALE GENOMIC DNA]</scope>
    <source>
        <strain evidence="2">PS691</strain>
    </source>
</reference>
<gene>
    <name evidence="2" type="ORF">PS691_01163</name>
</gene>
<feature type="transmembrane region" description="Helical" evidence="1">
    <location>
        <begin position="30"/>
        <end position="48"/>
    </location>
</feature>
<dbReference type="AlphaFoldDB" id="A0A5E7ATN5"/>
<organism evidence="2 3">
    <name type="scientific">Pseudomonas fluorescens</name>
    <dbReference type="NCBI Taxonomy" id="294"/>
    <lineage>
        <taxon>Bacteria</taxon>
        <taxon>Pseudomonadati</taxon>
        <taxon>Pseudomonadota</taxon>
        <taxon>Gammaproteobacteria</taxon>
        <taxon>Pseudomonadales</taxon>
        <taxon>Pseudomonadaceae</taxon>
        <taxon>Pseudomonas</taxon>
    </lineage>
</organism>
<keyword evidence="1" id="KW-0812">Transmembrane</keyword>
<accession>A0A5E7ATN5</accession>
<feature type="transmembrane region" description="Helical" evidence="1">
    <location>
        <begin position="60"/>
        <end position="79"/>
    </location>
</feature>
<protein>
    <recommendedName>
        <fullName evidence="4">DUF1145 domain-containing protein</fullName>
    </recommendedName>
</protein>
<evidence type="ECO:0000313" key="2">
    <source>
        <dbReference type="EMBL" id="VVN82029.1"/>
    </source>
</evidence>
<keyword evidence="1" id="KW-1133">Transmembrane helix</keyword>
<dbReference type="Proteomes" id="UP000337909">
    <property type="component" value="Unassembled WGS sequence"/>
</dbReference>